<protein>
    <submittedName>
        <fullName evidence="6">NTE family protein</fullName>
    </submittedName>
</protein>
<dbReference type="SUPFAM" id="SSF52151">
    <property type="entry name" value="FabD/lysophospholipase-like"/>
    <property type="match status" value="1"/>
</dbReference>
<dbReference type="Pfam" id="PF01734">
    <property type="entry name" value="Patatin"/>
    <property type="match status" value="1"/>
</dbReference>
<dbReference type="PANTHER" id="PTHR14226">
    <property type="entry name" value="NEUROPATHY TARGET ESTERASE/SWISS CHEESE D.MELANOGASTER"/>
    <property type="match status" value="1"/>
</dbReference>
<feature type="active site" description="Proton acceptor" evidence="4">
    <location>
        <position position="157"/>
    </location>
</feature>
<keyword evidence="3 4" id="KW-0443">Lipid metabolism</keyword>
<evidence type="ECO:0000256" key="3">
    <source>
        <dbReference type="ARBA" id="ARBA00023098"/>
    </source>
</evidence>
<feature type="active site" description="Nucleophile" evidence="4">
    <location>
        <position position="45"/>
    </location>
</feature>
<dbReference type="EMBL" id="SLUN01000013">
    <property type="protein sequence ID" value="TCL68530.1"/>
    <property type="molecule type" value="Genomic_DNA"/>
</dbReference>
<sequence length="271" mass="28913">MNTNSAYPKIVLALGGGGARGFAHIGVLQVLKESGIRLAGIVGTSMGALIGGTYAVGTDLYYLGQLVEYLGWEDLIDLRLPRLGLIDGVKVQTLIDLLTKKKCFGDTFLPYWAVATDLFSGEAVIFKEGPLAPAIRASISIPGVFNPVEVNGRILVDGGVVAGVPVTVAKEMEGDLVIAVNVGFDHTQHQINSVFDVLSKVLDIMGNRLDESQLGLADLTIAPQLGNIGTLHFQRAKECIGIGRAAAERVIPELQQRILEFQKKGLVSYTS</sequence>
<evidence type="ECO:0000256" key="1">
    <source>
        <dbReference type="ARBA" id="ARBA00022801"/>
    </source>
</evidence>
<accession>A0A4R1RR80</accession>
<reference evidence="6 7" key="1">
    <citation type="submission" date="2019-03" db="EMBL/GenBank/DDBJ databases">
        <title>Genomic Encyclopedia of Type Strains, Phase IV (KMG-IV): sequencing the most valuable type-strain genomes for metagenomic binning, comparative biology and taxonomic classification.</title>
        <authorList>
            <person name="Goeker M."/>
        </authorList>
    </citation>
    <scope>NUCLEOTIDE SEQUENCE [LARGE SCALE GENOMIC DNA]</scope>
    <source>
        <strain evidence="6 7">LX-B</strain>
    </source>
</reference>
<dbReference type="GO" id="GO:0016042">
    <property type="term" value="P:lipid catabolic process"/>
    <property type="evidence" value="ECO:0007669"/>
    <property type="project" value="UniProtKB-UniRule"/>
</dbReference>
<dbReference type="InterPro" id="IPR002641">
    <property type="entry name" value="PNPLA_dom"/>
</dbReference>
<name>A0A4R1RR80_HYDET</name>
<dbReference type="Proteomes" id="UP000295008">
    <property type="component" value="Unassembled WGS sequence"/>
</dbReference>
<evidence type="ECO:0000259" key="5">
    <source>
        <dbReference type="PROSITE" id="PS51635"/>
    </source>
</evidence>
<evidence type="ECO:0000313" key="6">
    <source>
        <dbReference type="EMBL" id="TCL68530.1"/>
    </source>
</evidence>
<dbReference type="AlphaFoldDB" id="A0A4R1RR80"/>
<dbReference type="RefSeq" id="WP_132014516.1">
    <property type="nucleotide sequence ID" value="NZ_SLUN01000013.1"/>
</dbReference>
<dbReference type="PANTHER" id="PTHR14226:SF76">
    <property type="entry name" value="NTE FAMILY PROTEIN RSSA"/>
    <property type="match status" value="1"/>
</dbReference>
<dbReference type="PROSITE" id="PS51635">
    <property type="entry name" value="PNPLA"/>
    <property type="match status" value="1"/>
</dbReference>
<feature type="short sequence motif" description="GXGXXG" evidence="4">
    <location>
        <begin position="16"/>
        <end position="21"/>
    </location>
</feature>
<feature type="short sequence motif" description="DGA/G" evidence="4">
    <location>
        <begin position="157"/>
        <end position="159"/>
    </location>
</feature>
<dbReference type="Gene3D" id="3.40.1090.10">
    <property type="entry name" value="Cytosolic phospholipase A2 catalytic domain"/>
    <property type="match status" value="1"/>
</dbReference>
<dbReference type="GO" id="GO:0016787">
    <property type="term" value="F:hydrolase activity"/>
    <property type="evidence" value="ECO:0007669"/>
    <property type="project" value="UniProtKB-UniRule"/>
</dbReference>
<dbReference type="InterPro" id="IPR050301">
    <property type="entry name" value="NTE"/>
</dbReference>
<organism evidence="6 7">
    <name type="scientific">Hydrogenispora ethanolica</name>
    <dbReference type="NCBI Taxonomy" id="1082276"/>
    <lineage>
        <taxon>Bacteria</taxon>
        <taxon>Bacillati</taxon>
        <taxon>Bacillota</taxon>
        <taxon>Hydrogenispora</taxon>
    </lineage>
</organism>
<feature type="short sequence motif" description="GXSXG" evidence="4">
    <location>
        <begin position="43"/>
        <end position="47"/>
    </location>
</feature>
<dbReference type="OrthoDB" id="9770965at2"/>
<evidence type="ECO:0000256" key="2">
    <source>
        <dbReference type="ARBA" id="ARBA00022963"/>
    </source>
</evidence>
<gene>
    <name evidence="6" type="ORF">EDC14_101371</name>
</gene>
<feature type="domain" description="PNPLA" evidence="5">
    <location>
        <begin position="12"/>
        <end position="170"/>
    </location>
</feature>
<dbReference type="InterPro" id="IPR016035">
    <property type="entry name" value="Acyl_Trfase/lysoPLipase"/>
</dbReference>
<keyword evidence="7" id="KW-1185">Reference proteome</keyword>
<evidence type="ECO:0000313" key="7">
    <source>
        <dbReference type="Proteomes" id="UP000295008"/>
    </source>
</evidence>
<keyword evidence="1 4" id="KW-0378">Hydrolase</keyword>
<keyword evidence="2 4" id="KW-0442">Lipid degradation</keyword>
<proteinExistence type="predicted"/>
<evidence type="ECO:0000256" key="4">
    <source>
        <dbReference type="PROSITE-ProRule" id="PRU01161"/>
    </source>
</evidence>
<comment type="caution">
    <text evidence="6">The sequence shown here is derived from an EMBL/GenBank/DDBJ whole genome shotgun (WGS) entry which is preliminary data.</text>
</comment>